<comment type="similarity">
    <text evidence="1">Belongs to the ABC transporter superfamily.</text>
</comment>
<protein>
    <submittedName>
        <fullName evidence="5">ATP-binding cassette domain-containing protein</fullName>
    </submittedName>
</protein>
<dbReference type="AlphaFoldDB" id="A0A8J7CJD9"/>
<evidence type="ECO:0000256" key="3">
    <source>
        <dbReference type="ARBA" id="ARBA00022970"/>
    </source>
</evidence>
<dbReference type="EMBL" id="JACVXA010000141">
    <property type="protein sequence ID" value="MBE3640710.1"/>
    <property type="molecule type" value="Genomic_DNA"/>
</dbReference>
<feature type="domain" description="ABC transporter" evidence="4">
    <location>
        <begin position="55"/>
        <end position="277"/>
    </location>
</feature>
<dbReference type="GO" id="GO:0015807">
    <property type="term" value="P:L-amino acid transport"/>
    <property type="evidence" value="ECO:0007669"/>
    <property type="project" value="TreeGrafter"/>
</dbReference>
<keyword evidence="2" id="KW-0813">Transport</keyword>
<dbReference type="GO" id="GO:0015658">
    <property type="term" value="F:branched-chain amino acid transmembrane transporter activity"/>
    <property type="evidence" value="ECO:0007669"/>
    <property type="project" value="TreeGrafter"/>
</dbReference>
<dbReference type="PROSITE" id="PS50893">
    <property type="entry name" value="ABC_TRANSPORTER_2"/>
    <property type="match status" value="1"/>
</dbReference>
<proteinExistence type="inferred from homology"/>
<keyword evidence="5" id="KW-0547">Nucleotide-binding</keyword>
<dbReference type="PANTHER" id="PTHR43820:SF4">
    <property type="entry name" value="HIGH-AFFINITY BRANCHED-CHAIN AMINO ACID TRANSPORT ATP-BINDING PROTEIN LIVF"/>
    <property type="match status" value="1"/>
</dbReference>
<dbReference type="InterPro" id="IPR027417">
    <property type="entry name" value="P-loop_NTPase"/>
</dbReference>
<dbReference type="InterPro" id="IPR003439">
    <property type="entry name" value="ABC_transporter-like_ATP-bd"/>
</dbReference>
<dbReference type="Pfam" id="PF00005">
    <property type="entry name" value="ABC_tran"/>
    <property type="match status" value="1"/>
</dbReference>
<organism evidence="5 6">
    <name type="scientific">Mangrovicoccus algicola</name>
    <dbReference type="NCBI Taxonomy" id="2771008"/>
    <lineage>
        <taxon>Bacteria</taxon>
        <taxon>Pseudomonadati</taxon>
        <taxon>Pseudomonadota</taxon>
        <taxon>Alphaproteobacteria</taxon>
        <taxon>Rhodobacterales</taxon>
        <taxon>Paracoccaceae</taxon>
        <taxon>Mangrovicoccus</taxon>
    </lineage>
</organism>
<sequence>MPPEPRRLFGGATVATSVDAPRDMLVLGTGPSRAVAAGPGRRPDASAPRGRAALLRAEGLGVEVDGLPALDGLDLELAEGTTTLLLGREGAGRGCALRAIMGLVPLRAGRIDLAGLDLTGLAPAARARAGLAWIPADGGVFGGLSVAQNLRLGPGRRRSRGRRDRLVADFPELAEYWHRPAALLGRGQRQLLGLARAAEGMPRLYLIDAPAPELGGALARLQAAGTTIVMSAEGCGPVRAAPPGTRAALIEAGRCLWCGPAATLLQSPALMQHLRPAGTEETG</sequence>
<evidence type="ECO:0000256" key="2">
    <source>
        <dbReference type="ARBA" id="ARBA00022448"/>
    </source>
</evidence>
<keyword evidence="5" id="KW-0067">ATP-binding</keyword>
<gene>
    <name evidence="5" type="ORF">ICN82_21160</name>
</gene>
<keyword evidence="6" id="KW-1185">Reference proteome</keyword>
<comment type="caution">
    <text evidence="5">The sequence shown here is derived from an EMBL/GenBank/DDBJ whole genome shotgun (WGS) entry which is preliminary data.</text>
</comment>
<dbReference type="PANTHER" id="PTHR43820">
    <property type="entry name" value="HIGH-AFFINITY BRANCHED-CHAIN AMINO ACID TRANSPORT ATP-BINDING PROTEIN LIVF"/>
    <property type="match status" value="1"/>
</dbReference>
<dbReference type="SUPFAM" id="SSF52540">
    <property type="entry name" value="P-loop containing nucleoside triphosphate hydrolases"/>
    <property type="match status" value="1"/>
</dbReference>
<dbReference type="GO" id="GO:0016887">
    <property type="term" value="F:ATP hydrolysis activity"/>
    <property type="evidence" value="ECO:0007669"/>
    <property type="project" value="InterPro"/>
</dbReference>
<reference evidence="5" key="1">
    <citation type="submission" date="2020-09" db="EMBL/GenBank/DDBJ databases">
        <title>A novel bacterium of genus Mangrovicoccus, isolated from South China Sea.</title>
        <authorList>
            <person name="Huang H."/>
            <person name="Mo K."/>
            <person name="Hu Y."/>
        </authorList>
    </citation>
    <scope>NUCLEOTIDE SEQUENCE</scope>
    <source>
        <strain evidence="5">HB182678</strain>
    </source>
</reference>
<dbReference type="InterPro" id="IPR052156">
    <property type="entry name" value="BCAA_Transport_ATP-bd_LivF"/>
</dbReference>
<evidence type="ECO:0000313" key="5">
    <source>
        <dbReference type="EMBL" id="MBE3640710.1"/>
    </source>
</evidence>
<dbReference type="Gene3D" id="3.40.50.300">
    <property type="entry name" value="P-loop containing nucleotide triphosphate hydrolases"/>
    <property type="match status" value="1"/>
</dbReference>
<keyword evidence="3" id="KW-0029">Amino-acid transport</keyword>
<name>A0A8J7CJD9_9RHOB</name>
<dbReference type="Proteomes" id="UP000609121">
    <property type="component" value="Unassembled WGS sequence"/>
</dbReference>
<accession>A0A8J7CJD9</accession>
<evidence type="ECO:0000256" key="1">
    <source>
        <dbReference type="ARBA" id="ARBA00005417"/>
    </source>
</evidence>
<evidence type="ECO:0000313" key="6">
    <source>
        <dbReference type="Proteomes" id="UP000609121"/>
    </source>
</evidence>
<dbReference type="GO" id="GO:0005524">
    <property type="term" value="F:ATP binding"/>
    <property type="evidence" value="ECO:0007669"/>
    <property type="project" value="UniProtKB-KW"/>
</dbReference>
<evidence type="ECO:0000259" key="4">
    <source>
        <dbReference type="PROSITE" id="PS50893"/>
    </source>
</evidence>